<gene>
    <name evidence="2" type="ORF">POCTA_138.1.T0440094</name>
</gene>
<evidence type="ECO:0000313" key="2">
    <source>
        <dbReference type="EMBL" id="CAD8163917.1"/>
    </source>
</evidence>
<reference evidence="2" key="1">
    <citation type="submission" date="2021-01" db="EMBL/GenBank/DDBJ databases">
        <authorList>
            <consortium name="Genoscope - CEA"/>
            <person name="William W."/>
        </authorList>
    </citation>
    <scope>NUCLEOTIDE SEQUENCE</scope>
</reference>
<name>A0A8S1UIA0_PAROT</name>
<evidence type="ECO:0000313" key="3">
    <source>
        <dbReference type="Proteomes" id="UP000683925"/>
    </source>
</evidence>
<dbReference type="AlphaFoldDB" id="A0A8S1UIA0"/>
<accession>A0A8S1UIA0</accession>
<protein>
    <submittedName>
        <fullName evidence="2">Uncharacterized protein</fullName>
    </submittedName>
</protein>
<feature type="region of interest" description="Disordered" evidence="1">
    <location>
        <begin position="23"/>
        <end position="53"/>
    </location>
</feature>
<keyword evidence="3" id="KW-1185">Reference proteome</keyword>
<comment type="caution">
    <text evidence="2">The sequence shown here is derived from an EMBL/GenBank/DDBJ whole genome shotgun (WGS) entry which is preliminary data.</text>
</comment>
<evidence type="ECO:0000256" key="1">
    <source>
        <dbReference type="SAM" id="MobiDB-lite"/>
    </source>
</evidence>
<feature type="region of interest" description="Disordered" evidence="1">
    <location>
        <begin position="65"/>
        <end position="90"/>
    </location>
</feature>
<organism evidence="2 3">
    <name type="scientific">Paramecium octaurelia</name>
    <dbReference type="NCBI Taxonomy" id="43137"/>
    <lineage>
        <taxon>Eukaryota</taxon>
        <taxon>Sar</taxon>
        <taxon>Alveolata</taxon>
        <taxon>Ciliophora</taxon>
        <taxon>Intramacronucleata</taxon>
        <taxon>Oligohymenophorea</taxon>
        <taxon>Peniculida</taxon>
        <taxon>Parameciidae</taxon>
        <taxon>Paramecium</taxon>
    </lineage>
</organism>
<proteinExistence type="predicted"/>
<sequence length="90" mass="10741">MGIINPIHQFEDPNIIKNEAKQKEQEWYAQRMKQKQRPKPEDPLIEPQADTHVESLRINKVMKQEGKERLQSAKVTQQQYFPVQDKQKET</sequence>
<dbReference type="OrthoDB" id="10402088at2759"/>
<dbReference type="Proteomes" id="UP000683925">
    <property type="component" value="Unassembled WGS sequence"/>
</dbReference>
<dbReference type="EMBL" id="CAJJDP010000044">
    <property type="protein sequence ID" value="CAD8163917.1"/>
    <property type="molecule type" value="Genomic_DNA"/>
</dbReference>